<sequence>MKKIVSFTTSIILALTLALALPITGINIDKSNVAFAQTMTKTGYFSGMTGTMNSLNGQKSRIFFVSSPTLPSNAQTSTVELNVTVSSSSSPFYIYVIDPSGFRDFAKVSRSGKLILNNFSGHTPDGKWQIYIESDGFVSTGSARMKVNYTYQQ</sequence>
<gene>
    <name evidence="1" type="ORF">FL857_11180</name>
</gene>
<name>A0A552UW58_9FIRM</name>
<protein>
    <recommendedName>
        <fullName evidence="3">P/Homo B domain-containing protein</fullName>
    </recommendedName>
</protein>
<dbReference type="AlphaFoldDB" id="A0A552UW58"/>
<evidence type="ECO:0000313" key="2">
    <source>
        <dbReference type="Proteomes" id="UP000319424"/>
    </source>
</evidence>
<evidence type="ECO:0008006" key="3">
    <source>
        <dbReference type="Google" id="ProtNLM"/>
    </source>
</evidence>
<dbReference type="OrthoDB" id="2053821at2"/>
<comment type="caution">
    <text evidence="1">The sequence shown here is derived from an EMBL/GenBank/DDBJ whole genome shotgun (WGS) entry which is preliminary data.</text>
</comment>
<dbReference type="RefSeq" id="WP_144398877.1">
    <property type="nucleotide sequence ID" value="NZ_VJXW01000027.1"/>
</dbReference>
<dbReference type="EMBL" id="VJXW01000027">
    <property type="protein sequence ID" value="TRW22472.1"/>
    <property type="molecule type" value="Genomic_DNA"/>
</dbReference>
<evidence type="ECO:0000313" key="1">
    <source>
        <dbReference type="EMBL" id="TRW22472.1"/>
    </source>
</evidence>
<dbReference type="Proteomes" id="UP000319424">
    <property type="component" value="Unassembled WGS sequence"/>
</dbReference>
<proteinExistence type="predicted"/>
<reference evidence="1 2" key="1">
    <citation type="submission" date="2019-07" db="EMBL/GenBank/DDBJ databases">
        <title>Criibacterium bergeronii gen. nov., sp. nov. isolated from human clinical samples.</title>
        <authorList>
            <person name="Maheux A.F."/>
            <person name="Boudreau D.K."/>
            <person name="Berube E."/>
            <person name="Brodeur S."/>
            <person name="Bernard K.A."/>
            <person name="Abed J.Y."/>
            <person name="Ducrey E."/>
            <person name="Guay E.F."/>
            <person name="Raymond F."/>
            <person name="Corbeil J."/>
            <person name="Domingo M.-C."/>
            <person name="Roy P.H."/>
            <person name="Boissinot M."/>
            <person name="Tocheva E.I."/>
            <person name="Omar R.F."/>
        </authorList>
    </citation>
    <scope>NUCLEOTIDE SEQUENCE [LARGE SCALE GENOMIC DNA]</scope>
    <source>
        <strain evidence="1 2">CCRI-24246</strain>
    </source>
</reference>
<accession>A0A552UW58</accession>
<organism evidence="1 2">
    <name type="scientific">Criibacterium bergeronii</name>
    <dbReference type="NCBI Taxonomy" id="1871336"/>
    <lineage>
        <taxon>Bacteria</taxon>
        <taxon>Bacillati</taxon>
        <taxon>Bacillota</taxon>
        <taxon>Clostridia</taxon>
        <taxon>Peptostreptococcales</taxon>
        <taxon>Filifactoraceae</taxon>
        <taxon>Criibacterium</taxon>
    </lineage>
</organism>